<dbReference type="RefSeq" id="WP_108781284.1">
    <property type="nucleotide sequence ID" value="NZ_OMKW01000001.1"/>
</dbReference>
<evidence type="ECO:0000313" key="3">
    <source>
        <dbReference type="Proteomes" id="UP000244932"/>
    </source>
</evidence>
<dbReference type="AlphaFoldDB" id="A0A2R8A991"/>
<evidence type="ECO:0000313" key="2">
    <source>
        <dbReference type="EMBL" id="SPF28598.1"/>
    </source>
</evidence>
<dbReference type="SUPFAM" id="SSF56784">
    <property type="entry name" value="HAD-like"/>
    <property type="match status" value="1"/>
</dbReference>
<dbReference type="OrthoDB" id="6101375at2"/>
<keyword evidence="1" id="KW-0378">Hydrolase</keyword>
<protein>
    <recommendedName>
        <fullName evidence="4">Phosphoglycolate phosphatase</fullName>
    </recommendedName>
</protein>
<reference evidence="2 3" key="1">
    <citation type="submission" date="2018-03" db="EMBL/GenBank/DDBJ databases">
        <authorList>
            <person name="Keele B.F."/>
        </authorList>
    </citation>
    <scope>NUCLEOTIDE SEQUENCE [LARGE SCALE GENOMIC DNA]</scope>
    <source>
        <strain evidence="2 3">CeCT 8812</strain>
    </source>
</reference>
<dbReference type="Proteomes" id="UP000244932">
    <property type="component" value="Unassembled WGS sequence"/>
</dbReference>
<name>A0A2R8A991_9RHOB</name>
<dbReference type="SFLD" id="SFLDS00003">
    <property type="entry name" value="Haloacid_Dehalogenase"/>
    <property type="match status" value="1"/>
</dbReference>
<dbReference type="PANTHER" id="PTHR43316:SF8">
    <property type="entry name" value="HAD FAMILY HYDROLASE"/>
    <property type="match status" value="1"/>
</dbReference>
<evidence type="ECO:0008006" key="4">
    <source>
        <dbReference type="Google" id="ProtNLM"/>
    </source>
</evidence>
<sequence length="225" mass="24988">MILAFDADDTLWHNESVFQMTEARFADLLAPYCEGSNLAQRLAATEKRNLALYGYGVKGFTLSMIETALEVTEQRVPQPLLADLLHLGREMLAHPVDLLPGVEETIESLSASHTLWIITKGDLFDQERKVAASGLGEHFTQVHIVSEKSAGTYRRLFGDRPAMMIGNSPRSDILPALEAGANAVHIPYETTWAHEDAPLPDHPRLHRLPSVTALPELLRETFTKP</sequence>
<dbReference type="PANTHER" id="PTHR43316">
    <property type="entry name" value="HYDROLASE, HALOACID DELAHOGENASE-RELATED"/>
    <property type="match status" value="1"/>
</dbReference>
<dbReference type="EMBL" id="OMKW01000001">
    <property type="protein sequence ID" value="SPF28598.1"/>
    <property type="molecule type" value="Genomic_DNA"/>
</dbReference>
<dbReference type="GO" id="GO:0016787">
    <property type="term" value="F:hydrolase activity"/>
    <property type="evidence" value="ECO:0007669"/>
    <property type="project" value="UniProtKB-KW"/>
</dbReference>
<dbReference type="InterPro" id="IPR023198">
    <property type="entry name" value="PGP-like_dom2"/>
</dbReference>
<accession>A0A2R8A991</accession>
<dbReference type="Gene3D" id="1.10.150.240">
    <property type="entry name" value="Putative phosphatase, domain 2"/>
    <property type="match status" value="1"/>
</dbReference>
<gene>
    <name evidence="2" type="ORF">POI8812_00900</name>
</gene>
<dbReference type="InterPro" id="IPR051540">
    <property type="entry name" value="S-2-haloacid_dehalogenase"/>
</dbReference>
<keyword evidence="3" id="KW-1185">Reference proteome</keyword>
<evidence type="ECO:0000256" key="1">
    <source>
        <dbReference type="ARBA" id="ARBA00022801"/>
    </source>
</evidence>
<dbReference type="SFLD" id="SFLDG01129">
    <property type="entry name" value="C1.5:_HAD__Beta-PGM__Phosphata"/>
    <property type="match status" value="1"/>
</dbReference>
<organism evidence="2 3">
    <name type="scientific">Pontivivens insulae</name>
    <dbReference type="NCBI Taxonomy" id="1639689"/>
    <lineage>
        <taxon>Bacteria</taxon>
        <taxon>Pseudomonadati</taxon>
        <taxon>Pseudomonadota</taxon>
        <taxon>Alphaproteobacteria</taxon>
        <taxon>Rhodobacterales</taxon>
        <taxon>Paracoccaceae</taxon>
        <taxon>Pontivivens</taxon>
    </lineage>
</organism>
<dbReference type="Pfam" id="PF00702">
    <property type="entry name" value="Hydrolase"/>
    <property type="match status" value="1"/>
</dbReference>
<dbReference type="InterPro" id="IPR023214">
    <property type="entry name" value="HAD_sf"/>
</dbReference>
<dbReference type="Gene3D" id="3.40.50.1000">
    <property type="entry name" value="HAD superfamily/HAD-like"/>
    <property type="match status" value="1"/>
</dbReference>
<proteinExistence type="predicted"/>
<dbReference type="InterPro" id="IPR036412">
    <property type="entry name" value="HAD-like_sf"/>
</dbReference>